<keyword evidence="1" id="KW-0175">Coiled coil</keyword>
<reference evidence="3 4" key="1">
    <citation type="journal article" date="2018" name="New Phytol.">
        <title>Phylogenomics of Endogonaceae and evolution of mycorrhizas within Mucoromycota.</title>
        <authorList>
            <person name="Chang Y."/>
            <person name="Desiro A."/>
            <person name="Na H."/>
            <person name="Sandor L."/>
            <person name="Lipzen A."/>
            <person name="Clum A."/>
            <person name="Barry K."/>
            <person name="Grigoriev I.V."/>
            <person name="Martin F.M."/>
            <person name="Stajich J.E."/>
            <person name="Smith M.E."/>
            <person name="Bonito G."/>
            <person name="Spatafora J.W."/>
        </authorList>
    </citation>
    <scope>NUCLEOTIDE SEQUENCE [LARGE SCALE GENOMIC DNA]</scope>
    <source>
        <strain evidence="3 4">AD002</strain>
    </source>
</reference>
<protein>
    <submittedName>
        <fullName evidence="3">Uncharacterized protein</fullName>
    </submittedName>
</protein>
<evidence type="ECO:0000313" key="3">
    <source>
        <dbReference type="EMBL" id="RUS33097.1"/>
    </source>
</evidence>
<organism evidence="3 4">
    <name type="scientific">Jimgerdemannia flammicorona</name>
    <dbReference type="NCBI Taxonomy" id="994334"/>
    <lineage>
        <taxon>Eukaryota</taxon>
        <taxon>Fungi</taxon>
        <taxon>Fungi incertae sedis</taxon>
        <taxon>Mucoromycota</taxon>
        <taxon>Mucoromycotina</taxon>
        <taxon>Endogonomycetes</taxon>
        <taxon>Endogonales</taxon>
        <taxon>Endogonaceae</taxon>
        <taxon>Jimgerdemannia</taxon>
    </lineage>
</organism>
<sequence>MYPELTEATPKPSSTSRYDNLFANLFANLSAEKAERQRKKLEREEVRIKQSVPQCFANQRHDSVHVKNAFRKLRLGKPLIASLQPTPTLTSLRLRTRRRQTLQTRRGSKRTTRGHPGRGQEP</sequence>
<keyword evidence="4" id="KW-1185">Reference proteome</keyword>
<dbReference type="Proteomes" id="UP000274822">
    <property type="component" value="Unassembled WGS sequence"/>
</dbReference>
<comment type="caution">
    <text evidence="3">The sequence shown here is derived from an EMBL/GenBank/DDBJ whole genome shotgun (WGS) entry which is preliminary data.</text>
</comment>
<feature type="region of interest" description="Disordered" evidence="2">
    <location>
        <begin position="93"/>
        <end position="122"/>
    </location>
</feature>
<dbReference type="EMBL" id="RBNJ01001498">
    <property type="protein sequence ID" value="RUS33097.1"/>
    <property type="molecule type" value="Genomic_DNA"/>
</dbReference>
<accession>A0A433QTM5</accession>
<gene>
    <name evidence="3" type="ORF">BC938DRAFT_473111</name>
</gene>
<dbReference type="AlphaFoldDB" id="A0A433QTM5"/>
<proteinExistence type="predicted"/>
<feature type="coiled-coil region" evidence="1">
    <location>
        <begin position="24"/>
        <end position="51"/>
    </location>
</feature>
<feature type="compositionally biased region" description="Basic residues" evidence="2">
    <location>
        <begin position="94"/>
        <end position="116"/>
    </location>
</feature>
<evidence type="ECO:0000256" key="2">
    <source>
        <dbReference type="SAM" id="MobiDB-lite"/>
    </source>
</evidence>
<name>A0A433QTM5_9FUNG</name>
<evidence type="ECO:0000256" key="1">
    <source>
        <dbReference type="SAM" id="Coils"/>
    </source>
</evidence>
<evidence type="ECO:0000313" key="4">
    <source>
        <dbReference type="Proteomes" id="UP000274822"/>
    </source>
</evidence>